<feature type="domain" description="GST N-terminal" evidence="2">
    <location>
        <begin position="28"/>
        <end position="106"/>
    </location>
</feature>
<dbReference type="Gene3D" id="3.40.30.10">
    <property type="entry name" value="Glutaredoxin"/>
    <property type="match status" value="2"/>
</dbReference>
<gene>
    <name evidence="4" type="ORF">OXD698_LOCUS20355</name>
</gene>
<dbReference type="InterPro" id="IPR010987">
    <property type="entry name" value="Glutathione-S-Trfase_C-like"/>
</dbReference>
<accession>A0A819DL06</accession>
<dbReference type="SUPFAM" id="SSF52833">
    <property type="entry name" value="Thioredoxin-like"/>
    <property type="match status" value="2"/>
</dbReference>
<dbReference type="SFLD" id="SFLDS00019">
    <property type="entry name" value="Glutathione_Transferase_(cytos"/>
    <property type="match status" value="2"/>
</dbReference>
<dbReference type="GO" id="GO:0005737">
    <property type="term" value="C:cytoplasm"/>
    <property type="evidence" value="ECO:0007669"/>
    <property type="project" value="TreeGrafter"/>
</dbReference>
<dbReference type="InterPro" id="IPR050983">
    <property type="entry name" value="GST_Omega/HSP26"/>
</dbReference>
<dbReference type="InterPro" id="IPR036282">
    <property type="entry name" value="Glutathione-S-Trfase_C_sf"/>
</dbReference>
<dbReference type="SFLD" id="SFLDG00358">
    <property type="entry name" value="Main_(cytGST)"/>
    <property type="match status" value="2"/>
</dbReference>
<dbReference type="Proteomes" id="UP000663844">
    <property type="component" value="Unassembled WGS sequence"/>
</dbReference>
<evidence type="ECO:0000259" key="2">
    <source>
        <dbReference type="PROSITE" id="PS50404"/>
    </source>
</evidence>
<reference evidence="4" key="1">
    <citation type="submission" date="2021-02" db="EMBL/GenBank/DDBJ databases">
        <authorList>
            <person name="Nowell W R."/>
        </authorList>
    </citation>
    <scope>NUCLEOTIDE SEQUENCE</scope>
</reference>
<dbReference type="CDD" id="cd00570">
    <property type="entry name" value="GST_N_family"/>
    <property type="match status" value="2"/>
</dbReference>
<evidence type="ECO:0000259" key="3">
    <source>
        <dbReference type="PROSITE" id="PS50405"/>
    </source>
</evidence>
<evidence type="ECO:0000256" key="1">
    <source>
        <dbReference type="ARBA" id="ARBA00011067"/>
    </source>
</evidence>
<name>A0A819DL06_9BILA</name>
<evidence type="ECO:0000313" key="4">
    <source>
        <dbReference type="EMBL" id="CAF3835792.1"/>
    </source>
</evidence>
<feature type="domain" description="GST N-terminal" evidence="2">
    <location>
        <begin position="245"/>
        <end position="323"/>
    </location>
</feature>
<dbReference type="InterPro" id="IPR040079">
    <property type="entry name" value="Glutathione_S-Trfase"/>
</dbReference>
<feature type="domain" description="GST C-terminal" evidence="3">
    <location>
        <begin position="329"/>
        <end position="460"/>
    </location>
</feature>
<dbReference type="SUPFAM" id="SSF47616">
    <property type="entry name" value="GST C-terminal domain-like"/>
    <property type="match status" value="2"/>
</dbReference>
<feature type="domain" description="GST C-terminal" evidence="3">
    <location>
        <begin position="112"/>
        <end position="243"/>
    </location>
</feature>
<comment type="similarity">
    <text evidence="1">Belongs to the GST superfamily. Omega family.</text>
</comment>
<dbReference type="InterPro" id="IPR004045">
    <property type="entry name" value="Glutathione_S-Trfase_N"/>
</dbReference>
<protein>
    <recommendedName>
        <fullName evidence="6">Glutathione S-transferase</fullName>
    </recommendedName>
</protein>
<comment type="caution">
    <text evidence="4">The sequence shown here is derived from an EMBL/GenBank/DDBJ whole genome shotgun (WGS) entry which is preliminary data.</text>
</comment>
<dbReference type="PANTHER" id="PTHR43968">
    <property type="match status" value="1"/>
</dbReference>
<dbReference type="PANTHER" id="PTHR43968:SF6">
    <property type="entry name" value="GLUTATHIONE S-TRANSFERASE OMEGA"/>
    <property type="match status" value="1"/>
</dbReference>
<dbReference type="EMBL" id="CAJOAZ010001610">
    <property type="protein sequence ID" value="CAF3835792.1"/>
    <property type="molecule type" value="Genomic_DNA"/>
</dbReference>
<dbReference type="PROSITE" id="PS50404">
    <property type="entry name" value="GST_NTER"/>
    <property type="match status" value="2"/>
</dbReference>
<dbReference type="Gene3D" id="1.20.1050.10">
    <property type="match status" value="2"/>
</dbReference>
<proteinExistence type="inferred from homology"/>
<dbReference type="InterPro" id="IPR004046">
    <property type="entry name" value="GST_C"/>
</dbReference>
<dbReference type="InterPro" id="IPR036249">
    <property type="entry name" value="Thioredoxin-like_sf"/>
</dbReference>
<evidence type="ECO:0000313" key="5">
    <source>
        <dbReference type="Proteomes" id="UP000663844"/>
    </source>
</evidence>
<sequence>MPSLLDESIYPHASGEAEQTVKAHSDKCELVFCAGWFCPFVQRTWLALEEKEILYEYREVNPYKKEKEFLDINPLGLVPAIAYHGKALYESLVLNEFLEDEFRGSKPLLPKDSFERARCRLWIDHLTKKFTPAFYRTMQAQEEDKQKEGLNELVKTLKTYLDQVKGPWFLGEQFSLVDITAAPWIFRMYILEEHRGFKDELVGGCWPEYKKLIKERPSLIKTSSDLQRYIEVYQRYLRNETQSECDLVFYAAWFCPFVQRTWLALEEKEILYEYREVNPYKKEKEFLDINPLGLTPAIAYHGKALHESLVLNEFLEDEFTGSKPLLPKDSFERARCRLWIDHLAKKFTPAFFRTMQAQEEDKQKEALNELVETLKTYLDQVKGPWFLGEQFSLVDITVAPFIFRMYILEEHRRFKDELVGVCWPEYKKLIKERPSVIKTSSDRQRYMEFYQRYLRNETDSEIAKATRAGKPLP</sequence>
<dbReference type="AlphaFoldDB" id="A0A819DL06"/>
<evidence type="ECO:0008006" key="6">
    <source>
        <dbReference type="Google" id="ProtNLM"/>
    </source>
</evidence>
<dbReference type="Pfam" id="PF13409">
    <property type="entry name" value="GST_N_2"/>
    <property type="match status" value="2"/>
</dbReference>
<dbReference type="Pfam" id="PF00043">
    <property type="entry name" value="GST_C"/>
    <property type="match status" value="2"/>
</dbReference>
<dbReference type="PROSITE" id="PS50405">
    <property type="entry name" value="GST_CTER"/>
    <property type="match status" value="2"/>
</dbReference>
<organism evidence="4 5">
    <name type="scientific">Adineta steineri</name>
    <dbReference type="NCBI Taxonomy" id="433720"/>
    <lineage>
        <taxon>Eukaryota</taxon>
        <taxon>Metazoa</taxon>
        <taxon>Spiralia</taxon>
        <taxon>Gnathifera</taxon>
        <taxon>Rotifera</taxon>
        <taxon>Eurotatoria</taxon>
        <taxon>Bdelloidea</taxon>
        <taxon>Adinetida</taxon>
        <taxon>Adinetidae</taxon>
        <taxon>Adineta</taxon>
    </lineage>
</organism>